<dbReference type="InterPro" id="IPR005106">
    <property type="entry name" value="Asp/hSer_DH_NAD-bd"/>
</dbReference>
<evidence type="ECO:0000256" key="3">
    <source>
        <dbReference type="ARBA" id="ARBA00005062"/>
    </source>
</evidence>
<dbReference type="Pfam" id="PF03447">
    <property type="entry name" value="NAD_binding_3"/>
    <property type="match status" value="1"/>
</dbReference>
<keyword evidence="12" id="KW-0520">NAD</keyword>
<dbReference type="SUPFAM" id="SSF55347">
    <property type="entry name" value="Glyceraldehyde-3-phosphate dehydrogenase-like, C-terminal domain"/>
    <property type="match status" value="1"/>
</dbReference>
<dbReference type="InterPro" id="IPR016204">
    <property type="entry name" value="HDH"/>
</dbReference>
<dbReference type="PANTHER" id="PTHR43331">
    <property type="entry name" value="HOMOSERINE DEHYDROGENASE"/>
    <property type="match status" value="1"/>
</dbReference>
<dbReference type="GO" id="GO:0046872">
    <property type="term" value="F:metal ion binding"/>
    <property type="evidence" value="ECO:0007669"/>
    <property type="project" value="UniProtKB-KW"/>
</dbReference>
<evidence type="ECO:0000256" key="13">
    <source>
        <dbReference type="ARBA" id="ARBA00023167"/>
    </source>
</evidence>
<dbReference type="GO" id="GO:0004412">
    <property type="term" value="F:homoserine dehydrogenase activity"/>
    <property type="evidence" value="ECO:0007669"/>
    <property type="project" value="UniProtKB-EC"/>
</dbReference>
<feature type="binding site" evidence="15">
    <location>
        <position position="105"/>
    </location>
    <ligand>
        <name>NADPH</name>
        <dbReference type="ChEBI" id="CHEBI:57783"/>
    </ligand>
</feature>
<dbReference type="SUPFAM" id="SSF55021">
    <property type="entry name" value="ACT-like"/>
    <property type="match status" value="1"/>
</dbReference>
<dbReference type="InterPro" id="IPR045865">
    <property type="entry name" value="ACT-like_dom_sf"/>
</dbReference>
<protein>
    <recommendedName>
        <fullName evidence="6 16">Homoserine dehydrogenase</fullName>
        <ecNumber evidence="5 16">1.1.1.3</ecNumber>
    </recommendedName>
</protein>
<evidence type="ECO:0000256" key="16">
    <source>
        <dbReference type="RuleBase" id="RU000579"/>
    </source>
</evidence>
<dbReference type="PROSITE" id="PS51671">
    <property type="entry name" value="ACT"/>
    <property type="match status" value="1"/>
</dbReference>
<comment type="caution">
    <text evidence="19">The sequence shown here is derived from an EMBL/GenBank/DDBJ whole genome shotgun (WGS) entry which is preliminary data.</text>
</comment>
<evidence type="ECO:0000256" key="1">
    <source>
        <dbReference type="ARBA" id="ARBA00001920"/>
    </source>
</evidence>
<dbReference type="FunFam" id="3.30.360.10:FF:000005">
    <property type="entry name" value="Homoserine dehydrogenase"/>
    <property type="match status" value="1"/>
</dbReference>
<comment type="cofactor">
    <cofactor evidence="1">
        <name>a metal cation</name>
        <dbReference type="ChEBI" id="CHEBI:25213"/>
    </cofactor>
</comment>
<dbReference type="Gene3D" id="3.30.70.260">
    <property type="match status" value="1"/>
</dbReference>
<evidence type="ECO:0000256" key="7">
    <source>
        <dbReference type="ARBA" id="ARBA00022605"/>
    </source>
</evidence>
<dbReference type="UniPathway" id="UPA00050">
    <property type="reaction ID" value="UER00063"/>
</dbReference>
<dbReference type="InterPro" id="IPR019811">
    <property type="entry name" value="HDH_CS"/>
</dbReference>
<feature type="domain" description="ACT" evidence="18">
    <location>
        <begin position="352"/>
        <end position="431"/>
    </location>
</feature>
<keyword evidence="9" id="KW-0479">Metal-binding</keyword>
<evidence type="ECO:0000256" key="2">
    <source>
        <dbReference type="ARBA" id="ARBA00005056"/>
    </source>
</evidence>
<dbReference type="Proteomes" id="UP000231292">
    <property type="component" value="Unassembled WGS sequence"/>
</dbReference>
<dbReference type="PANTHER" id="PTHR43331:SF1">
    <property type="entry name" value="HOMOSERINE DEHYDROGENASE"/>
    <property type="match status" value="1"/>
</dbReference>
<evidence type="ECO:0000256" key="5">
    <source>
        <dbReference type="ARBA" id="ARBA00013213"/>
    </source>
</evidence>
<dbReference type="AlphaFoldDB" id="A0A2G9YIT2"/>
<feature type="binding site" evidence="15">
    <location>
        <begin position="9"/>
        <end position="16"/>
    </location>
    <ligand>
        <name>NADP(+)</name>
        <dbReference type="ChEBI" id="CHEBI:58349"/>
    </ligand>
</feature>
<dbReference type="SUPFAM" id="SSF51735">
    <property type="entry name" value="NAD(P)-binding Rossmann-fold domains"/>
    <property type="match status" value="1"/>
</dbReference>
<dbReference type="CDD" id="cd04881">
    <property type="entry name" value="ACT_HSDH-Hom"/>
    <property type="match status" value="1"/>
</dbReference>
<evidence type="ECO:0000256" key="6">
    <source>
        <dbReference type="ARBA" id="ARBA00013376"/>
    </source>
</evidence>
<dbReference type="Pfam" id="PF00742">
    <property type="entry name" value="Homoserine_dh"/>
    <property type="match status" value="1"/>
</dbReference>
<organism evidence="19 20">
    <name type="scientific">Candidatus Sherwoodlollariibacterium unditelluris</name>
    <dbReference type="NCBI Taxonomy" id="1974757"/>
    <lineage>
        <taxon>Bacteria</taxon>
        <taxon>Pseudomonadati</taxon>
        <taxon>Candidatus Omnitrophota</taxon>
        <taxon>Candidatus Sherwoodlollariibacterium</taxon>
    </lineage>
</organism>
<dbReference type="InterPro" id="IPR002912">
    <property type="entry name" value="ACT_dom"/>
</dbReference>
<keyword evidence="10 15" id="KW-0521">NADP</keyword>
<evidence type="ECO:0000256" key="15">
    <source>
        <dbReference type="PIRSR" id="PIRSR000098-2"/>
    </source>
</evidence>
<comment type="pathway">
    <text evidence="2 16">Amino-acid biosynthesis; L-threonine biosynthesis; L-threonine from L-aspartate: step 3/5.</text>
</comment>
<dbReference type="Gene3D" id="3.40.50.720">
    <property type="entry name" value="NAD(P)-binding Rossmann-like Domain"/>
    <property type="match status" value="1"/>
</dbReference>
<dbReference type="EMBL" id="PCRK01000108">
    <property type="protein sequence ID" value="PIP19147.1"/>
    <property type="molecule type" value="Genomic_DNA"/>
</dbReference>
<comment type="pathway">
    <text evidence="3 16">Amino-acid biosynthesis; L-methionine biosynthesis via de novo pathway; L-homoserine from L-aspartate: step 3/3.</text>
</comment>
<dbReference type="GO" id="GO:0009088">
    <property type="term" value="P:threonine biosynthetic process"/>
    <property type="evidence" value="ECO:0007669"/>
    <property type="project" value="UniProtKB-UniPathway"/>
</dbReference>
<comment type="catalytic activity">
    <reaction evidence="16">
        <text>L-homoserine + NADP(+) = L-aspartate 4-semialdehyde + NADPH + H(+)</text>
        <dbReference type="Rhea" id="RHEA:15761"/>
        <dbReference type="ChEBI" id="CHEBI:15378"/>
        <dbReference type="ChEBI" id="CHEBI:57476"/>
        <dbReference type="ChEBI" id="CHEBI:57783"/>
        <dbReference type="ChEBI" id="CHEBI:58349"/>
        <dbReference type="ChEBI" id="CHEBI:537519"/>
        <dbReference type="EC" id="1.1.1.3"/>
    </reaction>
</comment>
<dbReference type="PIRSF" id="PIRSF000098">
    <property type="entry name" value="Homoser_dehydrog"/>
    <property type="match status" value="1"/>
</dbReference>
<keyword evidence="7 16" id="KW-0028">Amino-acid biosynthesis</keyword>
<evidence type="ECO:0000313" key="19">
    <source>
        <dbReference type="EMBL" id="PIP19147.1"/>
    </source>
</evidence>
<evidence type="ECO:0000256" key="12">
    <source>
        <dbReference type="ARBA" id="ARBA00023027"/>
    </source>
</evidence>
<dbReference type="InterPro" id="IPR036291">
    <property type="entry name" value="NAD(P)-bd_dom_sf"/>
</dbReference>
<evidence type="ECO:0000256" key="8">
    <source>
        <dbReference type="ARBA" id="ARBA00022697"/>
    </source>
</evidence>
<dbReference type="EC" id="1.1.1.3" evidence="5 16"/>
<dbReference type="UniPathway" id="UPA00051">
    <property type="reaction ID" value="UER00465"/>
</dbReference>
<evidence type="ECO:0000256" key="10">
    <source>
        <dbReference type="ARBA" id="ARBA00022857"/>
    </source>
</evidence>
<dbReference type="Pfam" id="PF01842">
    <property type="entry name" value="ACT"/>
    <property type="match status" value="1"/>
</dbReference>
<feature type="binding site" evidence="15">
    <location>
        <position position="190"/>
    </location>
    <ligand>
        <name>L-homoserine</name>
        <dbReference type="ChEBI" id="CHEBI:57476"/>
    </ligand>
</feature>
<keyword evidence="13 16" id="KW-0486">Methionine biosynthesis</keyword>
<proteinExistence type="inferred from homology"/>
<gene>
    <name evidence="19" type="ORF">COX41_04420</name>
</gene>
<comment type="similarity">
    <text evidence="4 17">Belongs to the homoserine dehydrogenase family.</text>
</comment>
<dbReference type="PROSITE" id="PS01042">
    <property type="entry name" value="HOMOSER_DHGENASE"/>
    <property type="match status" value="1"/>
</dbReference>
<accession>A0A2G9YIT2</accession>
<evidence type="ECO:0000256" key="14">
    <source>
        <dbReference type="PIRSR" id="PIRSR000098-1"/>
    </source>
</evidence>
<keyword evidence="11 16" id="KW-0560">Oxidoreductase</keyword>
<reference evidence="19 20" key="1">
    <citation type="submission" date="2017-09" db="EMBL/GenBank/DDBJ databases">
        <title>Depth-based differentiation of microbial function through sediment-hosted aquifers and enrichment of novel symbionts in the deep terrestrial subsurface.</title>
        <authorList>
            <person name="Probst A.J."/>
            <person name="Ladd B."/>
            <person name="Jarett J.K."/>
            <person name="Geller-Mcgrath D.E."/>
            <person name="Sieber C.M."/>
            <person name="Emerson J.B."/>
            <person name="Anantharaman K."/>
            <person name="Thomas B.C."/>
            <person name="Malmstrom R."/>
            <person name="Stieglmeier M."/>
            <person name="Klingl A."/>
            <person name="Woyke T."/>
            <person name="Ryan C.M."/>
            <person name="Banfield J.F."/>
        </authorList>
    </citation>
    <scope>NUCLEOTIDE SEQUENCE [LARGE SCALE GENOMIC DNA]</scope>
    <source>
        <strain evidence="19">CG23_combo_of_CG06-09_8_20_14_all_41_10</strain>
    </source>
</reference>
<dbReference type="Gene3D" id="3.30.360.10">
    <property type="entry name" value="Dihydrodipicolinate Reductase, domain 2"/>
    <property type="match status" value="1"/>
</dbReference>
<feature type="active site" description="Proton donor" evidence="14">
    <location>
        <position position="205"/>
    </location>
</feature>
<evidence type="ECO:0000256" key="9">
    <source>
        <dbReference type="ARBA" id="ARBA00022723"/>
    </source>
</evidence>
<evidence type="ECO:0000256" key="4">
    <source>
        <dbReference type="ARBA" id="ARBA00006753"/>
    </source>
</evidence>
<dbReference type="GO" id="GO:0009086">
    <property type="term" value="P:methionine biosynthetic process"/>
    <property type="evidence" value="ECO:0007669"/>
    <property type="project" value="UniProtKB-KW"/>
</dbReference>
<dbReference type="GO" id="GO:0050661">
    <property type="term" value="F:NADP binding"/>
    <property type="evidence" value="ECO:0007669"/>
    <property type="project" value="InterPro"/>
</dbReference>
<evidence type="ECO:0000256" key="17">
    <source>
        <dbReference type="RuleBase" id="RU004171"/>
    </source>
</evidence>
<evidence type="ECO:0000313" key="20">
    <source>
        <dbReference type="Proteomes" id="UP000231292"/>
    </source>
</evidence>
<dbReference type="FunFam" id="3.40.50.720:FF:000062">
    <property type="entry name" value="Homoserine dehydrogenase"/>
    <property type="match status" value="1"/>
</dbReference>
<evidence type="ECO:0000259" key="18">
    <source>
        <dbReference type="PROSITE" id="PS51671"/>
    </source>
</evidence>
<keyword evidence="8 16" id="KW-0791">Threonine biosynthesis</keyword>
<name>A0A2G9YIT2_9BACT</name>
<evidence type="ECO:0000256" key="11">
    <source>
        <dbReference type="ARBA" id="ARBA00023002"/>
    </source>
</evidence>
<sequence length="431" mass="47537">MKKINIGLIGFGNIGSGVIKILRNKKSFLTKKTGLNINIKKICDQDIISKRNVGVDKRLLTRDPKEILEDPQIDILVELIGGIHPAKEFISEALKNGKNVVTANKALLALHGQELFTEAIDKGKNIYFEASVGAGIPIIKSLREGLVANKFKSILGIVNGTSNYILSSMSKNGRTFNEALKEAKKKGFAEKNPALDIEGMDSAHKLILLTYLCFGRLVNMKDVFVEGISRISLADVDYAKELGFEIKLLAIAQKEGEDLEVRVHPTLIPKSHLLASVDGIFNAIYVESDLAGDLLFYGPGAGQLSAASAVVSDIVELTQDIKAGLFRPMMNIVRDKTVKRLRKIDESFSRYYIRFTALDKPGVLARISGILAKFCISIASVTQKEKNRTEFVPIVMLIHEAKEKDLRAALSMIDRLDAIKEKSVAIRMEEV</sequence>
<dbReference type="InterPro" id="IPR001342">
    <property type="entry name" value="HDH_cat"/>
</dbReference>
<dbReference type="NCBIfam" id="NF004976">
    <property type="entry name" value="PRK06349.1"/>
    <property type="match status" value="1"/>
</dbReference>